<sequence length="129" mass="14159">MKTHELKAAAANYAQLIALFLLGVLFILADWLSSFPPGSLYPQWDTAVHMIAGALLMITFTPYTSSTRSILLAVFSIAVAFEIAEFFTTPLSDYGSTRAYVIDTILDISAAVVGAWAVHKLFFKRSPHD</sequence>
<evidence type="ECO:0000256" key="1">
    <source>
        <dbReference type="SAM" id="Phobius"/>
    </source>
</evidence>
<comment type="caution">
    <text evidence="2">The sequence shown here is derived from an EMBL/GenBank/DDBJ whole genome shotgun (WGS) entry which is preliminary data.</text>
</comment>
<proteinExistence type="predicted"/>
<reference evidence="2" key="1">
    <citation type="submission" date="2020-07" db="EMBL/GenBank/DDBJ databases">
        <title>Huge and variable diversity of episymbiotic CPR bacteria and DPANN archaea in groundwater ecosystems.</title>
        <authorList>
            <person name="He C.Y."/>
            <person name="Keren R."/>
            <person name="Whittaker M."/>
            <person name="Farag I.F."/>
            <person name="Doudna J."/>
            <person name="Cate J.H.D."/>
            <person name="Banfield J.F."/>
        </authorList>
    </citation>
    <scope>NUCLEOTIDE SEQUENCE</scope>
    <source>
        <strain evidence="2">NC_groundwater_193_Ag_S-0.1um_51_7</strain>
    </source>
</reference>
<feature type="transmembrane region" description="Helical" evidence="1">
    <location>
        <begin position="44"/>
        <end position="63"/>
    </location>
</feature>
<organism evidence="2 3">
    <name type="scientific">Candidatus Sungiibacteriota bacterium</name>
    <dbReference type="NCBI Taxonomy" id="2750080"/>
    <lineage>
        <taxon>Bacteria</taxon>
        <taxon>Candidatus Sungiibacteriota</taxon>
    </lineage>
</organism>
<evidence type="ECO:0000313" key="3">
    <source>
        <dbReference type="Proteomes" id="UP000724148"/>
    </source>
</evidence>
<name>A0A931SD07_9BACT</name>
<protein>
    <submittedName>
        <fullName evidence="2">Uncharacterized protein</fullName>
    </submittedName>
</protein>
<feature type="transmembrane region" description="Helical" evidence="1">
    <location>
        <begin position="99"/>
        <end position="118"/>
    </location>
</feature>
<evidence type="ECO:0000313" key="2">
    <source>
        <dbReference type="EMBL" id="MBI2097111.1"/>
    </source>
</evidence>
<dbReference type="Proteomes" id="UP000724148">
    <property type="component" value="Unassembled WGS sequence"/>
</dbReference>
<accession>A0A931SD07</accession>
<gene>
    <name evidence="2" type="ORF">HYT40_03125</name>
</gene>
<feature type="transmembrane region" description="Helical" evidence="1">
    <location>
        <begin position="12"/>
        <end position="32"/>
    </location>
</feature>
<keyword evidence="1" id="KW-0472">Membrane</keyword>
<dbReference type="AlphaFoldDB" id="A0A931SD07"/>
<dbReference type="EMBL" id="JACOZA010000081">
    <property type="protein sequence ID" value="MBI2097111.1"/>
    <property type="molecule type" value="Genomic_DNA"/>
</dbReference>
<feature type="transmembrane region" description="Helical" evidence="1">
    <location>
        <begin position="70"/>
        <end position="87"/>
    </location>
</feature>
<keyword evidence="1" id="KW-1133">Transmembrane helix</keyword>
<keyword evidence="1" id="KW-0812">Transmembrane</keyword>